<organism evidence="2 3">
    <name type="scientific">Ornatilinea apprima</name>
    <dbReference type="NCBI Taxonomy" id="1134406"/>
    <lineage>
        <taxon>Bacteria</taxon>
        <taxon>Bacillati</taxon>
        <taxon>Chloroflexota</taxon>
        <taxon>Anaerolineae</taxon>
        <taxon>Anaerolineales</taxon>
        <taxon>Anaerolineaceae</taxon>
        <taxon>Ornatilinea</taxon>
    </lineage>
</organism>
<feature type="transmembrane region" description="Helical" evidence="1">
    <location>
        <begin position="102"/>
        <end position="122"/>
    </location>
</feature>
<comment type="caution">
    <text evidence="2">The sequence shown here is derived from an EMBL/GenBank/DDBJ whole genome shotgun (WGS) entry which is preliminary data.</text>
</comment>
<evidence type="ECO:0000313" key="3">
    <source>
        <dbReference type="Proteomes" id="UP000050417"/>
    </source>
</evidence>
<feature type="transmembrane region" description="Helical" evidence="1">
    <location>
        <begin position="12"/>
        <end position="31"/>
    </location>
</feature>
<dbReference type="AlphaFoldDB" id="A0A0P6XH08"/>
<protein>
    <recommendedName>
        <fullName evidence="4">DUF454 domain-containing protein</fullName>
    </recommendedName>
</protein>
<dbReference type="Pfam" id="PF04304">
    <property type="entry name" value="DUF454"/>
    <property type="match status" value="1"/>
</dbReference>
<keyword evidence="1" id="KW-0812">Transmembrane</keyword>
<keyword evidence="1" id="KW-0472">Membrane</keyword>
<dbReference type="PIRSF" id="PIRSF016789">
    <property type="entry name" value="DUF454"/>
    <property type="match status" value="1"/>
</dbReference>
<dbReference type="InterPro" id="IPR007401">
    <property type="entry name" value="DUF454"/>
</dbReference>
<reference evidence="2 3" key="1">
    <citation type="submission" date="2015-07" db="EMBL/GenBank/DDBJ databases">
        <title>Genome sequence of Ornatilinea apprima DSM 23815.</title>
        <authorList>
            <person name="Hemp J."/>
            <person name="Ward L.M."/>
            <person name="Pace L.A."/>
            <person name="Fischer W.W."/>
        </authorList>
    </citation>
    <scope>NUCLEOTIDE SEQUENCE [LARGE SCALE GENOMIC DNA]</scope>
    <source>
        <strain evidence="2 3">P3M-1</strain>
    </source>
</reference>
<proteinExistence type="predicted"/>
<evidence type="ECO:0000256" key="1">
    <source>
        <dbReference type="SAM" id="Phobius"/>
    </source>
</evidence>
<dbReference type="GO" id="GO:0005886">
    <property type="term" value="C:plasma membrane"/>
    <property type="evidence" value="ECO:0007669"/>
    <property type="project" value="TreeGrafter"/>
</dbReference>
<keyword evidence="1" id="KW-1133">Transmembrane helix</keyword>
<evidence type="ECO:0008006" key="4">
    <source>
        <dbReference type="Google" id="ProtNLM"/>
    </source>
</evidence>
<dbReference type="EMBL" id="LGCL01000013">
    <property type="protein sequence ID" value="KPL79382.1"/>
    <property type="molecule type" value="Genomic_DNA"/>
</dbReference>
<dbReference type="PANTHER" id="PTHR35813:SF1">
    <property type="entry name" value="INNER MEMBRANE PROTEIN YBAN"/>
    <property type="match status" value="1"/>
</dbReference>
<sequence length="147" mass="16205">MKKRTPFQKFILSAAGILFVGLGILGMVLPLLPSTVFFLLAAAAFAHSSERLYTWLIEHKLFGSLIRDYRLYRAIPLRAKITSISLLWVTILYSAFGVIDSWPVRVLLLAIAAAVTIHILTIKTLKKEAPQPKAEAASGQSTLDQAL</sequence>
<dbReference type="PANTHER" id="PTHR35813">
    <property type="entry name" value="INNER MEMBRANE PROTEIN YBAN"/>
    <property type="match status" value="1"/>
</dbReference>
<accession>A0A0P6XH08</accession>
<feature type="transmembrane region" description="Helical" evidence="1">
    <location>
        <begin position="77"/>
        <end position="96"/>
    </location>
</feature>
<gene>
    <name evidence="2" type="ORF">ADN00_02800</name>
</gene>
<dbReference type="Proteomes" id="UP000050417">
    <property type="component" value="Unassembled WGS sequence"/>
</dbReference>
<evidence type="ECO:0000313" key="2">
    <source>
        <dbReference type="EMBL" id="KPL79382.1"/>
    </source>
</evidence>
<dbReference type="OrthoDB" id="166801at2"/>
<name>A0A0P6XH08_9CHLR</name>
<keyword evidence="3" id="KW-1185">Reference proteome</keyword>